<reference evidence="1" key="1">
    <citation type="submission" date="2024-06" db="EMBL/GenBank/DDBJ databases">
        <title>Biodegradation of dimethachlon by Arthrobacter sp. K5: mechanistic insights and ecological implications.</title>
        <authorList>
            <person name="Hu S."/>
            <person name="Lu P."/>
        </authorList>
    </citation>
    <scope>NUCLEOTIDE SEQUENCE</scope>
    <source>
        <strain evidence="1">K5</strain>
    </source>
</reference>
<protein>
    <submittedName>
        <fullName evidence="1">DUF1905 domain-containing protein</fullName>
    </submittedName>
</protein>
<dbReference type="SUPFAM" id="SSF141694">
    <property type="entry name" value="AF2212/PG0164-like"/>
    <property type="match status" value="1"/>
</dbReference>
<dbReference type="Pfam" id="PF08922">
    <property type="entry name" value="DUF1905"/>
    <property type="match status" value="1"/>
</dbReference>
<dbReference type="InterPro" id="IPR037079">
    <property type="entry name" value="AF2212/PG0164-like_sf"/>
</dbReference>
<dbReference type="InterPro" id="IPR015018">
    <property type="entry name" value="DUF1905"/>
</dbReference>
<dbReference type="AlphaFoldDB" id="A0AAU8EJR2"/>
<proteinExistence type="predicted"/>
<sequence>MWLYPGESGWHFITLPVDIADQIREESAGFRGGFGSVKVTADIAGHQWQTSIFPDTGSGSYLLPVKRAVRIAAHITAGDDVGVRLVVNSP</sequence>
<dbReference type="Gene3D" id="2.40.30.100">
    <property type="entry name" value="AF2212/PG0164-like"/>
    <property type="match status" value="1"/>
</dbReference>
<gene>
    <name evidence="1" type="ORF">ABRP34_12285</name>
</gene>
<dbReference type="RefSeq" id="WP_353710403.1">
    <property type="nucleotide sequence ID" value="NZ_CP159279.1"/>
</dbReference>
<organism evidence="1">
    <name type="scientific">Arthrobacter sp. K5</name>
    <dbReference type="NCBI Taxonomy" id="2839623"/>
    <lineage>
        <taxon>Bacteria</taxon>
        <taxon>Bacillati</taxon>
        <taxon>Actinomycetota</taxon>
        <taxon>Actinomycetes</taxon>
        <taxon>Micrococcales</taxon>
        <taxon>Micrococcaceae</taxon>
        <taxon>Arthrobacter</taxon>
    </lineage>
</organism>
<dbReference type="EMBL" id="CP159279">
    <property type="protein sequence ID" value="XCH09639.1"/>
    <property type="molecule type" value="Genomic_DNA"/>
</dbReference>
<evidence type="ECO:0000313" key="1">
    <source>
        <dbReference type="EMBL" id="XCH09639.1"/>
    </source>
</evidence>
<name>A0AAU8EJR2_9MICC</name>
<accession>A0AAU8EJR2</accession>